<evidence type="ECO:0000256" key="1">
    <source>
        <dbReference type="SAM" id="Phobius"/>
    </source>
</evidence>
<sequence length="339" mass="36149">MVKASRPPANGLVAVLRRLYNPLGFSKGYNFALFFVLAGALLGFSLARLPYLDYFGTFRSAKATEASYFRPGAARVGMMLHLFTIIPASVLVVLQFVPAIRHRAVLVHRLNGYLVVLLALVGTAGALAAARHAMGGTLEVQTGVGFLAVVFVGELALAWVNVRRLQIDQHRAWMLRAWVLAGAILTSRLCLVPMMFINAPAGYATVRTCDQIDFEHDADRPAVLAHFPGCAGFYGGAGVNGSGPAGPRLSVVVPADPSKGGLSGLGSSLTFNFGAAIWLAMAIHMIGVEIYLRLTPAESERLRNISYQRQIEAGMKNPGSAGLTADRLGDAAKWTPASD</sequence>
<reference evidence="3" key="5">
    <citation type="submission" date="2018-04" db="UniProtKB">
        <authorList>
            <consortium name="EnsemblFungi"/>
        </authorList>
    </citation>
    <scope>IDENTIFICATION</scope>
    <source>
        <strain evidence="3">R3-111a-1</strain>
    </source>
</reference>
<dbReference type="eggNOG" id="ENOG502RYBX">
    <property type="taxonomic scope" value="Eukaryota"/>
</dbReference>
<dbReference type="Proteomes" id="UP000006039">
    <property type="component" value="Unassembled WGS sequence"/>
</dbReference>
<keyword evidence="4" id="KW-1185">Reference proteome</keyword>
<dbReference type="VEuPathDB" id="FungiDB:GGTG_11866"/>
<dbReference type="HOGENOM" id="CLU_054818_0_1_1"/>
<dbReference type="GeneID" id="20352324"/>
<dbReference type="Pfam" id="PF10067">
    <property type="entry name" value="DUF2306"/>
    <property type="match status" value="1"/>
</dbReference>
<dbReference type="EnsemblFungi" id="EJT70843">
    <property type="protein sequence ID" value="EJT70843"/>
    <property type="gene ID" value="GGTG_11866"/>
</dbReference>
<dbReference type="RefSeq" id="XP_009228021.1">
    <property type="nucleotide sequence ID" value="XM_009229757.1"/>
</dbReference>
<evidence type="ECO:0000313" key="3">
    <source>
        <dbReference type="EnsemblFungi" id="EJT70843"/>
    </source>
</evidence>
<dbReference type="OrthoDB" id="193478at2759"/>
<feature type="transmembrane region" description="Helical" evidence="1">
    <location>
        <begin position="271"/>
        <end position="292"/>
    </location>
</feature>
<keyword evidence="1" id="KW-0472">Membrane</keyword>
<dbReference type="STRING" id="644352.J3PED5"/>
<dbReference type="EMBL" id="GL385401">
    <property type="protein sequence ID" value="EJT70843.1"/>
    <property type="molecule type" value="Genomic_DNA"/>
</dbReference>
<evidence type="ECO:0008006" key="5">
    <source>
        <dbReference type="Google" id="ProtNLM"/>
    </source>
</evidence>
<proteinExistence type="predicted"/>
<feature type="transmembrane region" description="Helical" evidence="1">
    <location>
        <begin position="78"/>
        <end position="100"/>
    </location>
</feature>
<feature type="transmembrane region" description="Helical" evidence="1">
    <location>
        <begin position="112"/>
        <end position="130"/>
    </location>
</feature>
<protein>
    <recommendedName>
        <fullName evidence="5">DUF2306 domain-containing protein</fullName>
    </recommendedName>
</protein>
<reference evidence="4" key="1">
    <citation type="submission" date="2010-07" db="EMBL/GenBank/DDBJ databases">
        <title>The genome sequence of Gaeumannomyces graminis var. tritici strain R3-111a-1.</title>
        <authorList>
            <consortium name="The Broad Institute Genome Sequencing Platform"/>
            <person name="Ma L.-J."/>
            <person name="Dead R."/>
            <person name="Young S."/>
            <person name="Zeng Q."/>
            <person name="Koehrsen M."/>
            <person name="Alvarado L."/>
            <person name="Berlin A."/>
            <person name="Chapman S.B."/>
            <person name="Chen Z."/>
            <person name="Freedman E."/>
            <person name="Gellesch M."/>
            <person name="Goldberg J."/>
            <person name="Griggs A."/>
            <person name="Gujja S."/>
            <person name="Heilman E.R."/>
            <person name="Heiman D."/>
            <person name="Hepburn T."/>
            <person name="Howarth C."/>
            <person name="Jen D."/>
            <person name="Larson L."/>
            <person name="Mehta T."/>
            <person name="Neiman D."/>
            <person name="Pearson M."/>
            <person name="Roberts A."/>
            <person name="Saif S."/>
            <person name="Shea T."/>
            <person name="Shenoy N."/>
            <person name="Sisk P."/>
            <person name="Stolte C."/>
            <person name="Sykes S."/>
            <person name="Walk T."/>
            <person name="White J."/>
            <person name="Yandava C."/>
            <person name="Haas B."/>
            <person name="Nusbaum C."/>
            <person name="Birren B."/>
        </authorList>
    </citation>
    <scope>NUCLEOTIDE SEQUENCE [LARGE SCALE GENOMIC DNA]</scope>
    <source>
        <strain evidence="4">R3-111a-1</strain>
    </source>
</reference>
<reference evidence="2" key="2">
    <citation type="submission" date="2010-07" db="EMBL/GenBank/DDBJ databases">
        <authorList>
            <consortium name="The Broad Institute Genome Sequencing Platform"/>
            <consortium name="Broad Institute Genome Sequencing Center for Infectious Disease"/>
            <person name="Ma L.-J."/>
            <person name="Dead R."/>
            <person name="Young S."/>
            <person name="Zeng Q."/>
            <person name="Koehrsen M."/>
            <person name="Alvarado L."/>
            <person name="Berlin A."/>
            <person name="Chapman S.B."/>
            <person name="Chen Z."/>
            <person name="Freedman E."/>
            <person name="Gellesch M."/>
            <person name="Goldberg J."/>
            <person name="Griggs A."/>
            <person name="Gujja S."/>
            <person name="Heilman E.R."/>
            <person name="Heiman D."/>
            <person name="Hepburn T."/>
            <person name="Howarth C."/>
            <person name="Jen D."/>
            <person name="Larson L."/>
            <person name="Mehta T."/>
            <person name="Neiman D."/>
            <person name="Pearson M."/>
            <person name="Roberts A."/>
            <person name="Saif S."/>
            <person name="Shea T."/>
            <person name="Shenoy N."/>
            <person name="Sisk P."/>
            <person name="Stolte C."/>
            <person name="Sykes S."/>
            <person name="Walk T."/>
            <person name="White J."/>
            <person name="Yandava C."/>
            <person name="Haas B."/>
            <person name="Nusbaum C."/>
            <person name="Birren B."/>
        </authorList>
    </citation>
    <scope>NUCLEOTIDE SEQUENCE</scope>
    <source>
        <strain evidence="2">R3-111a-1</strain>
    </source>
</reference>
<feature type="transmembrane region" description="Helical" evidence="1">
    <location>
        <begin position="174"/>
        <end position="197"/>
    </location>
</feature>
<reference evidence="3" key="4">
    <citation type="journal article" date="2015" name="G3 (Bethesda)">
        <title>Genome sequences of three phytopathogenic species of the Magnaporthaceae family of fungi.</title>
        <authorList>
            <person name="Okagaki L.H."/>
            <person name="Nunes C.C."/>
            <person name="Sailsbery J."/>
            <person name="Clay B."/>
            <person name="Brown D."/>
            <person name="John T."/>
            <person name="Oh Y."/>
            <person name="Young N."/>
            <person name="Fitzgerald M."/>
            <person name="Haas B.J."/>
            <person name="Zeng Q."/>
            <person name="Young S."/>
            <person name="Adiconis X."/>
            <person name="Fan L."/>
            <person name="Levin J.Z."/>
            <person name="Mitchell T.K."/>
            <person name="Okubara P.A."/>
            <person name="Farman M.L."/>
            <person name="Kohn L.M."/>
            <person name="Birren B."/>
            <person name="Ma L.-J."/>
            <person name="Dean R.A."/>
        </authorList>
    </citation>
    <scope>NUCLEOTIDE SEQUENCE</scope>
    <source>
        <strain evidence="3">R3-111a-1</strain>
    </source>
</reference>
<dbReference type="AlphaFoldDB" id="J3PED5"/>
<evidence type="ECO:0000313" key="4">
    <source>
        <dbReference type="Proteomes" id="UP000006039"/>
    </source>
</evidence>
<dbReference type="InterPro" id="IPR018750">
    <property type="entry name" value="DUF2306_membrane"/>
</dbReference>
<keyword evidence="1" id="KW-1133">Transmembrane helix</keyword>
<accession>J3PED5</accession>
<name>J3PED5_GAET3</name>
<feature type="transmembrane region" description="Helical" evidence="1">
    <location>
        <begin position="142"/>
        <end position="162"/>
    </location>
</feature>
<keyword evidence="1" id="KW-0812">Transmembrane</keyword>
<reference evidence="2" key="3">
    <citation type="submission" date="2010-09" db="EMBL/GenBank/DDBJ databases">
        <title>Annotation of Gaeumannomyces graminis var. tritici R3-111a-1.</title>
        <authorList>
            <consortium name="The Broad Institute Genome Sequencing Platform"/>
            <person name="Ma L.-J."/>
            <person name="Dead R."/>
            <person name="Young S.K."/>
            <person name="Zeng Q."/>
            <person name="Gargeya S."/>
            <person name="Fitzgerald M."/>
            <person name="Haas B."/>
            <person name="Abouelleil A."/>
            <person name="Alvarado L."/>
            <person name="Arachchi H.M."/>
            <person name="Berlin A."/>
            <person name="Brown A."/>
            <person name="Chapman S.B."/>
            <person name="Chen Z."/>
            <person name="Dunbar C."/>
            <person name="Freedman E."/>
            <person name="Gearin G."/>
            <person name="Gellesch M."/>
            <person name="Goldberg J."/>
            <person name="Griggs A."/>
            <person name="Gujja S."/>
            <person name="Heiman D."/>
            <person name="Howarth C."/>
            <person name="Larson L."/>
            <person name="Lui A."/>
            <person name="MacDonald P.J.P."/>
            <person name="Mehta T."/>
            <person name="Montmayeur A."/>
            <person name="Murphy C."/>
            <person name="Neiman D."/>
            <person name="Pearson M."/>
            <person name="Priest M."/>
            <person name="Roberts A."/>
            <person name="Saif S."/>
            <person name="Shea T."/>
            <person name="Shenoy N."/>
            <person name="Sisk P."/>
            <person name="Stolte C."/>
            <person name="Sykes S."/>
            <person name="Yandava C."/>
            <person name="Wortman J."/>
            <person name="Nusbaum C."/>
            <person name="Birren B."/>
        </authorList>
    </citation>
    <scope>NUCLEOTIDE SEQUENCE</scope>
    <source>
        <strain evidence="2">R3-111a-1</strain>
    </source>
</reference>
<feature type="transmembrane region" description="Helical" evidence="1">
    <location>
        <begin position="28"/>
        <end position="47"/>
    </location>
</feature>
<evidence type="ECO:0000313" key="2">
    <source>
        <dbReference type="EMBL" id="EJT70843.1"/>
    </source>
</evidence>
<organism evidence="2">
    <name type="scientific">Gaeumannomyces tritici (strain R3-111a-1)</name>
    <name type="common">Wheat and barley take-all root rot fungus</name>
    <name type="synonym">Gaeumannomyces graminis var. tritici</name>
    <dbReference type="NCBI Taxonomy" id="644352"/>
    <lineage>
        <taxon>Eukaryota</taxon>
        <taxon>Fungi</taxon>
        <taxon>Dikarya</taxon>
        <taxon>Ascomycota</taxon>
        <taxon>Pezizomycotina</taxon>
        <taxon>Sordariomycetes</taxon>
        <taxon>Sordariomycetidae</taxon>
        <taxon>Magnaporthales</taxon>
        <taxon>Magnaporthaceae</taxon>
        <taxon>Gaeumannomyces</taxon>
    </lineage>
</organism>
<gene>
    <name evidence="3" type="primary">20352324</name>
    <name evidence="2" type="ORF">GGTG_11866</name>
</gene>